<dbReference type="RefSeq" id="XP_068370214.1">
    <property type="nucleotide sequence ID" value="XM_068513699.1"/>
</dbReference>
<keyword evidence="3" id="KW-1185">Reference proteome</keyword>
<name>A0A1J4L568_9EUKA</name>
<proteinExistence type="predicted"/>
<dbReference type="GeneID" id="94848403"/>
<dbReference type="EMBL" id="MLAK01000040">
    <property type="protein sequence ID" value="OHT17078.1"/>
    <property type="molecule type" value="Genomic_DNA"/>
</dbReference>
<dbReference type="OrthoDB" id="10691011at2759"/>
<feature type="region of interest" description="Disordered" evidence="1">
    <location>
        <begin position="428"/>
        <end position="629"/>
    </location>
</feature>
<feature type="region of interest" description="Disordered" evidence="1">
    <location>
        <begin position="178"/>
        <end position="261"/>
    </location>
</feature>
<evidence type="ECO:0000256" key="1">
    <source>
        <dbReference type="SAM" id="MobiDB-lite"/>
    </source>
</evidence>
<feature type="compositionally biased region" description="Basic and acidic residues" evidence="1">
    <location>
        <begin position="483"/>
        <end position="498"/>
    </location>
</feature>
<comment type="caution">
    <text evidence="2">The sequence shown here is derived from an EMBL/GenBank/DDBJ whole genome shotgun (WGS) entry which is preliminary data.</text>
</comment>
<dbReference type="AlphaFoldDB" id="A0A1J4L568"/>
<feature type="compositionally biased region" description="Basic and acidic residues" evidence="1">
    <location>
        <begin position="615"/>
        <end position="629"/>
    </location>
</feature>
<protein>
    <submittedName>
        <fullName evidence="2">Uncharacterized protein</fullName>
    </submittedName>
</protein>
<feature type="compositionally biased region" description="Low complexity" evidence="1">
    <location>
        <begin position="179"/>
        <end position="195"/>
    </location>
</feature>
<feature type="compositionally biased region" description="Basic and acidic residues" evidence="1">
    <location>
        <begin position="231"/>
        <end position="250"/>
    </location>
</feature>
<feature type="region of interest" description="Disordered" evidence="1">
    <location>
        <begin position="293"/>
        <end position="327"/>
    </location>
</feature>
<feature type="compositionally biased region" description="Basic and acidic residues" evidence="1">
    <location>
        <begin position="299"/>
        <end position="322"/>
    </location>
</feature>
<evidence type="ECO:0000313" key="3">
    <source>
        <dbReference type="Proteomes" id="UP000179807"/>
    </source>
</evidence>
<accession>A0A1J4L568</accession>
<feature type="compositionally biased region" description="Low complexity" evidence="1">
    <location>
        <begin position="212"/>
        <end position="228"/>
    </location>
</feature>
<evidence type="ECO:0000313" key="2">
    <source>
        <dbReference type="EMBL" id="OHT17078.1"/>
    </source>
</evidence>
<sequence length="774" mass="89427">MIIIERKSCICFDFYFSREKSLNLNVYEMKPVNITSYLQRPVDSYKEPIRAPITEWEYDEIHAGEKPKTGNTSSDSSDLYEFSVSSNSYSQNDDDLLDLCHPAQFNEPDLLNADPNRAGKALKGDLDFLASAHFRSEDRKKKQKDATNATLSTFKYTYFDDIPDEETQSNLPKLSSGVSDFISSNSPPKSSYQSSELPKGSFKKNSNQSRQSTLTGKSSTDLLKSSTSEYNPEKSLEISKRTASLREKKSPKNLKNSVLSKGSKRNTLSEFVISSDDDDDEFDILKSSSSTIKNLKSPVKPEIRQKTSQLREERKPKPKEESSSDDFYLETNQSDIQNDHNNQTANQLTSRSKAKELNKIDTLNDFEISEDDELEKSIERTMKSTIDKPKVEFYATGTTGMDCIDTEELLKPVSSFSSAKISQEQYDRLNRSKKFDNDDENTLNKKGQMTGTSTLKSFSKNDSTIDNKNSKYEANPPSMFSKYIEEHPPPPKPKDDTPTKFTYKVKPLKNDAPSMYQNQPPQPPKKVEFDQSTKIAYRPAEVIDNPPSFLTETDRNKKKRKPVTFEQDPLKEFELEPDEEKVLENHRRRKMIEDRVNGPSDQHQNNTKKQLSPQQKEKLKKQQEREKKMFYDPAETQASKLRNQRIRQKLALKHEQERILEEAEVDRLRREQEVYLQIEPELRRLAKISKERQGSSKKFTGRANNPKSVESLQNALKKVEETEVLIRRSDRSLILKDVMNKRVKDNRERQKQDETRALELGKDQFLEKINSWKR</sequence>
<dbReference type="VEuPathDB" id="TrichDB:TRFO_41309"/>
<gene>
    <name evidence="2" type="ORF">TRFO_41309</name>
</gene>
<dbReference type="Proteomes" id="UP000179807">
    <property type="component" value="Unassembled WGS sequence"/>
</dbReference>
<reference evidence="2" key="1">
    <citation type="submission" date="2016-10" db="EMBL/GenBank/DDBJ databases">
        <authorList>
            <person name="Benchimol M."/>
            <person name="Almeida L.G."/>
            <person name="Vasconcelos A.T."/>
            <person name="Perreira-Neves A."/>
            <person name="Rosa I.A."/>
            <person name="Tasca T."/>
            <person name="Bogo M.R."/>
            <person name="de Souza W."/>
        </authorList>
    </citation>
    <scope>NUCLEOTIDE SEQUENCE [LARGE SCALE GENOMIC DNA]</scope>
    <source>
        <strain evidence="2">K</strain>
    </source>
</reference>
<feature type="compositionally biased region" description="Polar residues" evidence="1">
    <location>
        <begin position="444"/>
        <end position="462"/>
    </location>
</feature>
<organism evidence="2 3">
    <name type="scientific">Tritrichomonas foetus</name>
    <dbReference type="NCBI Taxonomy" id="1144522"/>
    <lineage>
        <taxon>Eukaryota</taxon>
        <taxon>Metamonada</taxon>
        <taxon>Parabasalia</taxon>
        <taxon>Tritrichomonadida</taxon>
        <taxon>Tritrichomonadidae</taxon>
        <taxon>Tritrichomonas</taxon>
    </lineage>
</organism>
<feature type="compositionally biased region" description="Basic and acidic residues" evidence="1">
    <location>
        <begin position="568"/>
        <end position="596"/>
    </location>
</feature>